<proteinExistence type="predicted"/>
<name>A0A8J4VTR7_9ROSI</name>
<dbReference type="EMBL" id="JRKL02002041">
    <property type="protein sequence ID" value="KAF3960764.1"/>
    <property type="molecule type" value="Genomic_DNA"/>
</dbReference>
<feature type="non-terminal residue" evidence="1">
    <location>
        <position position="1"/>
    </location>
</feature>
<organism evidence="1 2">
    <name type="scientific">Castanea mollissima</name>
    <name type="common">Chinese chestnut</name>
    <dbReference type="NCBI Taxonomy" id="60419"/>
    <lineage>
        <taxon>Eukaryota</taxon>
        <taxon>Viridiplantae</taxon>
        <taxon>Streptophyta</taxon>
        <taxon>Embryophyta</taxon>
        <taxon>Tracheophyta</taxon>
        <taxon>Spermatophyta</taxon>
        <taxon>Magnoliopsida</taxon>
        <taxon>eudicotyledons</taxon>
        <taxon>Gunneridae</taxon>
        <taxon>Pentapetalae</taxon>
        <taxon>rosids</taxon>
        <taxon>fabids</taxon>
        <taxon>Fagales</taxon>
        <taxon>Fagaceae</taxon>
        <taxon>Castanea</taxon>
    </lineage>
</organism>
<gene>
    <name evidence="1" type="ORF">CMV_014542</name>
</gene>
<accession>A0A8J4VTR7</accession>
<comment type="caution">
    <text evidence="1">The sequence shown here is derived from an EMBL/GenBank/DDBJ whole genome shotgun (WGS) entry which is preliminary data.</text>
</comment>
<sequence>MDVLSPLKDGVIADWEIADCIWDHAF</sequence>
<keyword evidence="2" id="KW-1185">Reference proteome</keyword>
<protein>
    <submittedName>
        <fullName evidence="1">Uncharacterized protein</fullName>
    </submittedName>
</protein>
<dbReference type="AlphaFoldDB" id="A0A8J4VTR7"/>
<dbReference type="Proteomes" id="UP000737018">
    <property type="component" value="Unassembled WGS sequence"/>
</dbReference>
<reference evidence="1" key="1">
    <citation type="submission" date="2020-03" db="EMBL/GenBank/DDBJ databases">
        <title>Castanea mollissima Vanexum genome sequencing.</title>
        <authorList>
            <person name="Staton M."/>
        </authorList>
    </citation>
    <scope>NUCLEOTIDE SEQUENCE</scope>
    <source>
        <tissue evidence="1">Leaf</tissue>
    </source>
</reference>
<evidence type="ECO:0000313" key="2">
    <source>
        <dbReference type="Proteomes" id="UP000737018"/>
    </source>
</evidence>
<evidence type="ECO:0000313" key="1">
    <source>
        <dbReference type="EMBL" id="KAF3960764.1"/>
    </source>
</evidence>